<dbReference type="InterPro" id="IPR029062">
    <property type="entry name" value="Class_I_gatase-like"/>
</dbReference>
<gene>
    <name evidence="10" type="primary">hisH</name>
    <name evidence="13" type="ORF">MELS_0229</name>
</gene>
<dbReference type="GO" id="GO:0000105">
    <property type="term" value="P:L-histidine biosynthetic process"/>
    <property type="evidence" value="ECO:0007669"/>
    <property type="project" value="UniProtKB-UniRule"/>
</dbReference>
<comment type="function">
    <text evidence="10">IGPS catalyzes the conversion of PRFAR and glutamine to IGP, AICAR and glutamate. The HisH subunit catalyzes the hydrolysis of glutamine to glutamate and ammonia as part of the synthesis of IGP and AICAR. The resulting ammonia molecule is channeled to the active site of HisF.</text>
</comment>
<dbReference type="EMBL" id="HE576794">
    <property type="protein sequence ID" value="CCC72452.1"/>
    <property type="molecule type" value="Genomic_DNA"/>
</dbReference>
<feature type="active site" evidence="10 11">
    <location>
        <position position="185"/>
    </location>
</feature>
<dbReference type="GO" id="GO:0004359">
    <property type="term" value="F:glutaminase activity"/>
    <property type="evidence" value="ECO:0007669"/>
    <property type="project" value="UniProtKB-EC"/>
</dbReference>
<dbReference type="STRING" id="1064535.MELS_0229"/>
<evidence type="ECO:0000256" key="9">
    <source>
        <dbReference type="ARBA" id="ARBA00049534"/>
    </source>
</evidence>
<comment type="subunit">
    <text evidence="2 10">Heterodimer of HisH and HisF.</text>
</comment>
<protein>
    <recommendedName>
        <fullName evidence="10">Imidazole glycerol phosphate synthase subunit HisH</fullName>
        <ecNumber evidence="10">4.3.2.10</ecNumber>
    </recommendedName>
    <alternativeName>
        <fullName evidence="10">IGP synthase glutaminase subunit</fullName>
        <ecNumber evidence="10">3.5.1.2</ecNumber>
    </alternativeName>
    <alternativeName>
        <fullName evidence="10">IGP synthase subunit HisH</fullName>
    </alternativeName>
    <alternativeName>
        <fullName evidence="10">ImGP synthase subunit HisH</fullName>
        <shortName evidence="10">IGPS subunit HisH</shortName>
    </alternativeName>
</protein>
<evidence type="ECO:0000256" key="6">
    <source>
        <dbReference type="ARBA" id="ARBA00023102"/>
    </source>
</evidence>
<feature type="active site" evidence="10 11">
    <location>
        <position position="183"/>
    </location>
</feature>
<evidence type="ECO:0000256" key="11">
    <source>
        <dbReference type="PIRSR" id="PIRSR000495-1"/>
    </source>
</evidence>
<evidence type="ECO:0000256" key="2">
    <source>
        <dbReference type="ARBA" id="ARBA00011152"/>
    </source>
</evidence>
<comment type="subcellular location">
    <subcellularLocation>
        <location evidence="10">Cytoplasm</location>
    </subcellularLocation>
</comment>
<dbReference type="InterPro" id="IPR017926">
    <property type="entry name" value="GATASE"/>
</dbReference>
<dbReference type="GO" id="GO:0016829">
    <property type="term" value="F:lyase activity"/>
    <property type="evidence" value="ECO:0007669"/>
    <property type="project" value="UniProtKB-KW"/>
</dbReference>
<accession>G0VL72</accession>
<dbReference type="Gene3D" id="3.40.50.880">
    <property type="match status" value="1"/>
</dbReference>
<organism evidence="13 14">
    <name type="scientific">Megasphaera elsdenii DSM 20460</name>
    <dbReference type="NCBI Taxonomy" id="1064535"/>
    <lineage>
        <taxon>Bacteria</taxon>
        <taxon>Bacillati</taxon>
        <taxon>Bacillota</taxon>
        <taxon>Negativicutes</taxon>
        <taxon>Veillonellales</taxon>
        <taxon>Veillonellaceae</taxon>
        <taxon>Megasphaera</taxon>
    </lineage>
</organism>
<dbReference type="HOGENOM" id="CLU_071837_2_2_9"/>
<dbReference type="GO" id="GO:0005737">
    <property type="term" value="C:cytoplasm"/>
    <property type="evidence" value="ECO:0007669"/>
    <property type="project" value="UniProtKB-SubCell"/>
</dbReference>
<feature type="active site" description="Nucleophile" evidence="10 11">
    <location>
        <position position="81"/>
    </location>
</feature>
<evidence type="ECO:0000256" key="3">
    <source>
        <dbReference type="ARBA" id="ARBA00022605"/>
    </source>
</evidence>
<keyword evidence="4 10" id="KW-0378">Hydrolase</keyword>
<keyword evidence="5 10" id="KW-0315">Glutamine amidotransferase</keyword>
<evidence type="ECO:0000313" key="14">
    <source>
        <dbReference type="Proteomes" id="UP000010111"/>
    </source>
</evidence>
<dbReference type="PIRSF" id="PIRSF000495">
    <property type="entry name" value="Amidotransf_hisH"/>
    <property type="match status" value="1"/>
</dbReference>
<keyword evidence="6 10" id="KW-0368">Histidine biosynthesis</keyword>
<keyword evidence="10" id="KW-0963">Cytoplasm</keyword>
<feature type="domain" description="Glutamine amidotransferase" evidence="12">
    <location>
        <begin position="6"/>
        <end position="197"/>
    </location>
</feature>
<evidence type="ECO:0000256" key="10">
    <source>
        <dbReference type="HAMAP-Rule" id="MF_00278"/>
    </source>
</evidence>
<dbReference type="KEGG" id="med:MELS_0229"/>
<evidence type="ECO:0000313" key="13">
    <source>
        <dbReference type="EMBL" id="CCC72452.1"/>
    </source>
</evidence>
<dbReference type="PANTHER" id="PTHR42701:SF1">
    <property type="entry name" value="IMIDAZOLE GLYCEROL PHOSPHATE SYNTHASE SUBUNIT HISH"/>
    <property type="match status" value="1"/>
</dbReference>
<dbReference type="eggNOG" id="COG0118">
    <property type="taxonomic scope" value="Bacteria"/>
</dbReference>
<evidence type="ECO:0000256" key="1">
    <source>
        <dbReference type="ARBA" id="ARBA00005091"/>
    </source>
</evidence>
<dbReference type="PROSITE" id="PS51273">
    <property type="entry name" value="GATASE_TYPE_1"/>
    <property type="match status" value="1"/>
</dbReference>
<keyword evidence="3 10" id="KW-0028">Amino-acid biosynthesis</keyword>
<sequence length="206" mass="23053">MMKIAIIDYEVGNLANVYNAWKRLGIEAVITRDPAVIRDADMVELPGVGAIRDAMGNLQKFDLIPLLQEQVQSGKFFMGVCLGMQALFEKSYEGGTYDCLGFLPGDIVPFHTKLKVPHMGWNELEFRQGHWLQKGLPAHPYVYFVHSYHKSPVDTPDVIATADYGQPVPAICGKDNVLGFQFHPEKSGRVGEQLLRNVVDYVMKKG</sequence>
<dbReference type="NCBIfam" id="TIGR01855">
    <property type="entry name" value="IMP_synth_hisH"/>
    <property type="match status" value="1"/>
</dbReference>
<dbReference type="InterPro" id="IPR010139">
    <property type="entry name" value="Imidazole-glycPsynth_HisH"/>
</dbReference>
<dbReference type="AlphaFoldDB" id="G0VL72"/>
<comment type="pathway">
    <text evidence="1 10">Amino-acid biosynthesis; L-histidine biosynthesis; L-histidine from 5-phospho-alpha-D-ribose 1-diphosphate: step 5/9.</text>
</comment>
<evidence type="ECO:0000259" key="12">
    <source>
        <dbReference type="Pfam" id="PF00117"/>
    </source>
</evidence>
<dbReference type="UniPathway" id="UPA00031">
    <property type="reaction ID" value="UER00010"/>
</dbReference>
<keyword evidence="7 10" id="KW-0456">Lyase</keyword>
<comment type="catalytic activity">
    <reaction evidence="8 10">
        <text>5-[(5-phospho-1-deoxy-D-ribulos-1-ylimino)methylamino]-1-(5-phospho-beta-D-ribosyl)imidazole-4-carboxamide + L-glutamine = D-erythro-1-(imidazol-4-yl)glycerol 3-phosphate + 5-amino-1-(5-phospho-beta-D-ribosyl)imidazole-4-carboxamide + L-glutamate + H(+)</text>
        <dbReference type="Rhea" id="RHEA:24793"/>
        <dbReference type="ChEBI" id="CHEBI:15378"/>
        <dbReference type="ChEBI" id="CHEBI:29985"/>
        <dbReference type="ChEBI" id="CHEBI:58278"/>
        <dbReference type="ChEBI" id="CHEBI:58359"/>
        <dbReference type="ChEBI" id="CHEBI:58475"/>
        <dbReference type="ChEBI" id="CHEBI:58525"/>
        <dbReference type="EC" id="4.3.2.10"/>
    </reaction>
</comment>
<dbReference type="EC" id="3.5.1.2" evidence="10"/>
<evidence type="ECO:0000256" key="4">
    <source>
        <dbReference type="ARBA" id="ARBA00022801"/>
    </source>
</evidence>
<dbReference type="CDD" id="cd01748">
    <property type="entry name" value="GATase1_IGP_Synthase"/>
    <property type="match status" value="1"/>
</dbReference>
<reference evidence="13 14" key="1">
    <citation type="journal article" date="2011" name="J. Bacteriol.">
        <title>Genome Sequence of the Ruminal Bacterium Megasphaera elsdenii.</title>
        <authorList>
            <person name="Marx H."/>
            <person name="Graf A.B."/>
            <person name="Tatto N."/>
            <person name="Thallinger G.G."/>
            <person name="Mattanovich D."/>
            <person name="Sauer M."/>
        </authorList>
    </citation>
    <scope>NUCLEOTIDE SEQUENCE [LARGE SCALE GENOMIC DNA]</scope>
    <source>
        <strain evidence="13 14">DSM 20460</strain>
    </source>
</reference>
<evidence type="ECO:0000256" key="7">
    <source>
        <dbReference type="ARBA" id="ARBA00023239"/>
    </source>
</evidence>
<dbReference type="RefSeq" id="WP_014015197.1">
    <property type="nucleotide sequence ID" value="NC_015873.1"/>
</dbReference>
<dbReference type="SUPFAM" id="SSF52317">
    <property type="entry name" value="Class I glutamine amidotransferase-like"/>
    <property type="match status" value="1"/>
</dbReference>
<name>G0VL72_MEGEL</name>
<evidence type="ECO:0000256" key="8">
    <source>
        <dbReference type="ARBA" id="ARBA00047838"/>
    </source>
</evidence>
<keyword evidence="14" id="KW-1185">Reference proteome</keyword>
<dbReference type="Proteomes" id="UP000010111">
    <property type="component" value="Chromosome"/>
</dbReference>
<evidence type="ECO:0000256" key="5">
    <source>
        <dbReference type="ARBA" id="ARBA00022962"/>
    </source>
</evidence>
<dbReference type="EC" id="4.3.2.10" evidence="10"/>
<proteinExistence type="inferred from homology"/>
<dbReference type="Pfam" id="PF00117">
    <property type="entry name" value="GATase"/>
    <property type="match status" value="1"/>
</dbReference>
<dbReference type="PANTHER" id="PTHR42701">
    <property type="entry name" value="IMIDAZOLE GLYCEROL PHOSPHATE SYNTHASE SUBUNIT HISH"/>
    <property type="match status" value="1"/>
</dbReference>
<dbReference type="HAMAP" id="MF_00278">
    <property type="entry name" value="HisH"/>
    <property type="match status" value="1"/>
</dbReference>
<dbReference type="MEROPS" id="C26.965"/>
<comment type="catalytic activity">
    <reaction evidence="9 10">
        <text>L-glutamine + H2O = L-glutamate + NH4(+)</text>
        <dbReference type="Rhea" id="RHEA:15889"/>
        <dbReference type="ChEBI" id="CHEBI:15377"/>
        <dbReference type="ChEBI" id="CHEBI:28938"/>
        <dbReference type="ChEBI" id="CHEBI:29985"/>
        <dbReference type="ChEBI" id="CHEBI:58359"/>
        <dbReference type="EC" id="3.5.1.2"/>
    </reaction>
</comment>
<dbReference type="GO" id="GO:0000107">
    <property type="term" value="F:imidazoleglycerol-phosphate synthase activity"/>
    <property type="evidence" value="ECO:0007669"/>
    <property type="project" value="UniProtKB-UniRule"/>
</dbReference>
<dbReference type="GeneID" id="97491162"/>